<protein>
    <submittedName>
        <fullName evidence="2">Class I SAM-dependent methyltransferase</fullName>
        <ecNumber evidence="2">2.1.-.-</ecNumber>
    </submittedName>
</protein>
<accession>A0AAU7JJQ8</accession>
<dbReference type="EC" id="2.1.-.-" evidence="2"/>
<dbReference type="CDD" id="cd02440">
    <property type="entry name" value="AdoMet_MTases"/>
    <property type="match status" value="1"/>
</dbReference>
<feature type="domain" description="Methyltransferase" evidence="1">
    <location>
        <begin position="44"/>
        <end position="135"/>
    </location>
</feature>
<dbReference type="InterPro" id="IPR041698">
    <property type="entry name" value="Methyltransf_25"/>
</dbReference>
<dbReference type="InterPro" id="IPR050508">
    <property type="entry name" value="Methyltransf_Superfamily"/>
</dbReference>
<dbReference type="SUPFAM" id="SSF53335">
    <property type="entry name" value="S-adenosyl-L-methionine-dependent methyltransferases"/>
    <property type="match status" value="1"/>
</dbReference>
<reference evidence="2" key="1">
    <citation type="submission" date="2024-05" db="EMBL/GenBank/DDBJ databases">
        <authorList>
            <person name="Kim S."/>
            <person name="Heo J."/>
            <person name="Choi H."/>
            <person name="Choi Y."/>
            <person name="Kwon S.-W."/>
            <person name="Kim Y."/>
        </authorList>
    </citation>
    <scope>NUCLEOTIDE SEQUENCE</scope>
    <source>
        <strain evidence="2">KACC 23698</strain>
    </source>
</reference>
<keyword evidence="2" id="KW-0808">Transferase</keyword>
<dbReference type="Gene3D" id="3.40.50.150">
    <property type="entry name" value="Vaccinia Virus protein VP39"/>
    <property type="match status" value="1"/>
</dbReference>
<dbReference type="GO" id="GO:0032259">
    <property type="term" value="P:methylation"/>
    <property type="evidence" value="ECO:0007669"/>
    <property type="project" value="UniProtKB-KW"/>
</dbReference>
<dbReference type="EMBL" id="CP157484">
    <property type="protein sequence ID" value="XBO40431.1"/>
    <property type="molecule type" value="Genomic_DNA"/>
</dbReference>
<gene>
    <name evidence="2" type="ORF">ABEG18_06595</name>
</gene>
<proteinExistence type="predicted"/>
<dbReference type="InterPro" id="IPR029063">
    <property type="entry name" value="SAM-dependent_MTases_sf"/>
</dbReference>
<sequence>MSEPNLATFRNRTVVAAYQAECALQPAEATILDSIRDRIRGEPILDLGVGVGRTTPALTALTDVYVGMDYSPEMVAACRVRFPDERFEVGDARDLSRFATGSFGLVLFSFNGLDYVDHADRLKVLGECRRVLKPGSPFVFSTHNRNASLQSPWALRRLRGDPLRDPMGCVKKLLTYPGGIVLHAARRRREVQGADYAILNDQAHMYSLLTYYITPQAQVLQLEAAGFRAAKVVGRDGGWRSPDEFAGMTDSWIYYMAHA</sequence>
<dbReference type="PANTHER" id="PTHR42912">
    <property type="entry name" value="METHYLTRANSFERASE"/>
    <property type="match status" value="1"/>
</dbReference>
<dbReference type="RefSeq" id="WP_406857290.1">
    <property type="nucleotide sequence ID" value="NZ_CP157484.1"/>
</dbReference>
<keyword evidence="2" id="KW-0489">Methyltransferase</keyword>
<name>A0AAU7JJQ8_9HYPH</name>
<evidence type="ECO:0000313" key="2">
    <source>
        <dbReference type="EMBL" id="XBO40431.1"/>
    </source>
</evidence>
<evidence type="ECO:0000259" key="1">
    <source>
        <dbReference type="Pfam" id="PF13649"/>
    </source>
</evidence>
<dbReference type="GO" id="GO:0008168">
    <property type="term" value="F:methyltransferase activity"/>
    <property type="evidence" value="ECO:0007669"/>
    <property type="project" value="UniProtKB-KW"/>
</dbReference>
<dbReference type="Pfam" id="PF13649">
    <property type="entry name" value="Methyltransf_25"/>
    <property type="match status" value="1"/>
</dbReference>
<dbReference type="AlphaFoldDB" id="A0AAU7JJQ8"/>
<organism evidence="2">
    <name type="scientific">Alsobacter sp. KACC 23698</name>
    <dbReference type="NCBI Taxonomy" id="3149229"/>
    <lineage>
        <taxon>Bacteria</taxon>
        <taxon>Pseudomonadati</taxon>
        <taxon>Pseudomonadota</taxon>
        <taxon>Alphaproteobacteria</taxon>
        <taxon>Hyphomicrobiales</taxon>
        <taxon>Alsobacteraceae</taxon>
        <taxon>Alsobacter</taxon>
    </lineage>
</organism>